<feature type="compositionally biased region" description="Basic and acidic residues" evidence="5">
    <location>
        <begin position="519"/>
        <end position="530"/>
    </location>
</feature>
<proteinExistence type="inferred from homology"/>
<evidence type="ECO:0000313" key="7">
    <source>
        <dbReference type="EMBL" id="MBD3942175.1"/>
    </source>
</evidence>
<organism evidence="7 8">
    <name type="scientific">Microbacterium helvum</name>
    <dbReference type="NCBI Taxonomy" id="2773713"/>
    <lineage>
        <taxon>Bacteria</taxon>
        <taxon>Bacillati</taxon>
        <taxon>Actinomycetota</taxon>
        <taxon>Actinomycetes</taxon>
        <taxon>Micrococcales</taxon>
        <taxon>Microbacteriaceae</taxon>
        <taxon>Microbacterium</taxon>
    </lineage>
</organism>
<name>A0ABR8NNE2_9MICO</name>
<dbReference type="SUPFAM" id="SSF52540">
    <property type="entry name" value="P-loop containing nucleoside triphosphate hydrolases"/>
    <property type="match status" value="1"/>
</dbReference>
<gene>
    <name evidence="7" type="ORF">IF188_10745</name>
</gene>
<evidence type="ECO:0000256" key="3">
    <source>
        <dbReference type="ARBA" id="ARBA00022741"/>
    </source>
</evidence>
<feature type="compositionally biased region" description="Low complexity" evidence="5">
    <location>
        <begin position="436"/>
        <end position="455"/>
    </location>
</feature>
<dbReference type="EMBL" id="JACXZS010000006">
    <property type="protein sequence ID" value="MBD3942175.1"/>
    <property type="molecule type" value="Genomic_DNA"/>
</dbReference>
<accession>A0ABR8NNE2</accession>
<dbReference type="Proteomes" id="UP000598426">
    <property type="component" value="Unassembled WGS sequence"/>
</dbReference>
<feature type="compositionally biased region" description="Basic and acidic residues" evidence="5">
    <location>
        <begin position="592"/>
        <end position="601"/>
    </location>
</feature>
<dbReference type="PROSITE" id="PS50893">
    <property type="entry name" value="ABC_TRANSPORTER_2"/>
    <property type="match status" value="1"/>
</dbReference>
<dbReference type="RefSeq" id="WP_191171804.1">
    <property type="nucleotide sequence ID" value="NZ_JACXZS010000006.1"/>
</dbReference>
<dbReference type="InterPro" id="IPR027417">
    <property type="entry name" value="P-loop_NTPase"/>
</dbReference>
<feature type="region of interest" description="Disordered" evidence="5">
    <location>
        <begin position="475"/>
        <end position="634"/>
    </location>
</feature>
<keyword evidence="2" id="KW-0813">Transport</keyword>
<feature type="compositionally biased region" description="Acidic residues" evidence="5">
    <location>
        <begin position="602"/>
        <end position="616"/>
    </location>
</feature>
<evidence type="ECO:0000256" key="1">
    <source>
        <dbReference type="ARBA" id="ARBA00005417"/>
    </source>
</evidence>
<dbReference type="PANTHER" id="PTHR43335">
    <property type="entry name" value="ABC TRANSPORTER, ATP-BINDING PROTEIN"/>
    <property type="match status" value="1"/>
</dbReference>
<evidence type="ECO:0000256" key="2">
    <source>
        <dbReference type="ARBA" id="ARBA00022448"/>
    </source>
</evidence>
<keyword evidence="8" id="KW-1185">Reference proteome</keyword>
<comment type="caution">
    <text evidence="7">The sequence shown here is derived from an EMBL/GenBank/DDBJ whole genome shotgun (WGS) entry which is preliminary data.</text>
</comment>
<dbReference type="GO" id="GO:0005524">
    <property type="term" value="F:ATP binding"/>
    <property type="evidence" value="ECO:0007669"/>
    <property type="project" value="UniProtKB-KW"/>
</dbReference>
<evidence type="ECO:0000256" key="4">
    <source>
        <dbReference type="ARBA" id="ARBA00022840"/>
    </source>
</evidence>
<evidence type="ECO:0000256" key="5">
    <source>
        <dbReference type="SAM" id="MobiDB-lite"/>
    </source>
</evidence>
<feature type="compositionally biased region" description="Polar residues" evidence="5">
    <location>
        <begin position="565"/>
        <end position="575"/>
    </location>
</feature>
<sequence length="634" mass="64059">MPDGQSLEFSGVTKRFGAVTAVADLSARVEPGRVTGFLGPNGAGKTTTLRILLGLVRASGGHATIGGRRYAELDRPLQTVGAVLEASSFHPGRTGAAHLTIYAQAAGIPRGRVDEVLGLVGLGDAGGRKVAGYSLGMRQRLGLAYALLGDPGVLVLDEPANGLDPEGIRWMRGFLRQLAAEGRTVLISSHLLAEVQQTVDALLILSRGRLVFEGSIDDLADPSEFATVVDAPDRDALTAALTAAELPFEVLRSGLTVRGADPVAVGAAAAAAGVALSSLQRRGPALEEVFLDLVNGTRVHASAAGGVVAMAPVVTTDEEPMDAADAPDPSVEADESDEQPHAEALAAEAAPAAAGVALAAGGTVPLQDDDAEPHAEAEDQEADDREAGESALSAAELDAEATGAPGAAAALGAAAGATWAAERDAEPEDPDDAETIAEPAEPAEPTASDAASEPAVTTGAGFAVASTGVIDIVPPAAAEAVPPDQAATDAPEDSDPDVEELGTIDDELSAPEPPDADDDRPWENYVKTEADVEADAFFSSFDTGESGDGSEPEHEPTGPGPADSTDVSSSGTGAPSAQRPGEEEDTAGSLSERSDMKRPDETTDPGPDDPGPDEEPGAAASTPPADRADEGGGR</sequence>
<dbReference type="Pfam" id="PF00005">
    <property type="entry name" value="ABC_tran"/>
    <property type="match status" value="1"/>
</dbReference>
<keyword evidence="4 7" id="KW-0067">ATP-binding</keyword>
<dbReference type="Gene3D" id="3.40.50.300">
    <property type="entry name" value="P-loop containing nucleotide triphosphate hydrolases"/>
    <property type="match status" value="1"/>
</dbReference>
<feature type="compositionally biased region" description="Low complexity" evidence="5">
    <location>
        <begin position="475"/>
        <end position="487"/>
    </location>
</feature>
<dbReference type="SMART" id="SM00382">
    <property type="entry name" value="AAA"/>
    <property type="match status" value="1"/>
</dbReference>
<dbReference type="InterPro" id="IPR003593">
    <property type="entry name" value="AAA+_ATPase"/>
</dbReference>
<dbReference type="PANTHER" id="PTHR43335:SF4">
    <property type="entry name" value="ABC TRANSPORTER, ATP-BINDING PROTEIN"/>
    <property type="match status" value="1"/>
</dbReference>
<feature type="domain" description="ABC transporter" evidence="6">
    <location>
        <begin position="7"/>
        <end position="232"/>
    </location>
</feature>
<comment type="similarity">
    <text evidence="1">Belongs to the ABC transporter superfamily.</text>
</comment>
<keyword evidence="3" id="KW-0547">Nucleotide-binding</keyword>
<protein>
    <submittedName>
        <fullName evidence="7">ATP-binding cassette domain-containing protein</fullName>
    </submittedName>
</protein>
<feature type="compositionally biased region" description="Acidic residues" evidence="5">
    <location>
        <begin position="425"/>
        <end position="435"/>
    </location>
</feature>
<evidence type="ECO:0000313" key="8">
    <source>
        <dbReference type="Proteomes" id="UP000598426"/>
    </source>
</evidence>
<dbReference type="InterPro" id="IPR003439">
    <property type="entry name" value="ABC_transporter-like_ATP-bd"/>
</dbReference>
<feature type="region of interest" description="Disordered" evidence="5">
    <location>
        <begin position="319"/>
        <end position="350"/>
    </location>
</feature>
<feature type="region of interest" description="Disordered" evidence="5">
    <location>
        <begin position="413"/>
        <end position="459"/>
    </location>
</feature>
<feature type="region of interest" description="Disordered" evidence="5">
    <location>
        <begin position="364"/>
        <end position="392"/>
    </location>
</feature>
<dbReference type="CDD" id="cd03268">
    <property type="entry name" value="ABC_BcrA_bacitracin_resist"/>
    <property type="match status" value="1"/>
</dbReference>
<feature type="compositionally biased region" description="Acidic residues" evidence="5">
    <location>
        <begin position="490"/>
        <end position="518"/>
    </location>
</feature>
<reference evidence="7 8" key="1">
    <citation type="submission" date="2020-09" db="EMBL/GenBank/DDBJ databases">
        <title>Isolation and identification of active actinomycetes.</title>
        <authorList>
            <person name="Li X."/>
        </authorList>
    </citation>
    <scope>NUCLEOTIDE SEQUENCE [LARGE SCALE GENOMIC DNA]</scope>
    <source>
        <strain evidence="7 8">NEAU-LLC</strain>
    </source>
</reference>
<evidence type="ECO:0000259" key="6">
    <source>
        <dbReference type="PROSITE" id="PS50893"/>
    </source>
</evidence>